<reference evidence="1 2" key="1">
    <citation type="submission" date="2019-02" db="EMBL/GenBank/DDBJ databases">
        <title>Draft Genome Sequence of the Prevotella sp. BCRC 81118, Isolated from Human Feces.</title>
        <authorList>
            <person name="Huang C.-H."/>
        </authorList>
    </citation>
    <scope>NUCLEOTIDE SEQUENCE [LARGE SCALE GENOMIC DNA]</scope>
    <source>
        <strain evidence="1 2">BCRC 81118</strain>
    </source>
</reference>
<keyword evidence="2" id="KW-1185">Reference proteome</keyword>
<dbReference type="GeneID" id="302996138"/>
<dbReference type="EMBL" id="SGVY01000040">
    <property type="protein sequence ID" value="TFH77269.1"/>
    <property type="molecule type" value="Genomic_DNA"/>
</dbReference>
<dbReference type="OrthoDB" id="1059846at2"/>
<dbReference type="SUPFAM" id="SSF53756">
    <property type="entry name" value="UDP-Glycosyltransferase/glycogen phosphorylase"/>
    <property type="match status" value="1"/>
</dbReference>
<evidence type="ECO:0000313" key="2">
    <source>
        <dbReference type="Proteomes" id="UP000297872"/>
    </source>
</evidence>
<name>A0A4Y8VC00_9BACT</name>
<keyword evidence="1" id="KW-0808">Transferase</keyword>
<dbReference type="RefSeq" id="WP_134844097.1">
    <property type="nucleotide sequence ID" value="NZ_SGVY01000040.1"/>
</dbReference>
<dbReference type="Pfam" id="PF13692">
    <property type="entry name" value="Glyco_trans_1_4"/>
    <property type="match status" value="1"/>
</dbReference>
<dbReference type="Proteomes" id="UP000297872">
    <property type="component" value="Unassembled WGS sequence"/>
</dbReference>
<dbReference type="GO" id="GO:0016740">
    <property type="term" value="F:transferase activity"/>
    <property type="evidence" value="ECO:0007669"/>
    <property type="project" value="UniProtKB-KW"/>
</dbReference>
<sequence length="364" mass="41724">MKKVLFISFQNFHNIFDGGSLANRRNVEMAVNILGKENVDCFFINDNRKKNSIVSMLQSAILFPFGYFYGLTPGKIRTIINMANKYDYIFINTSILGIISKKLKKHGYKGIIINFFHNVESLYYEARVSKKFPLRKIVIDCAAKNDRYSIDYSDKSVGLCMRDSNIMKSLYGKPFDNIVPITFEDKCVGKNFDKQVFTGKKPKCYFIGSNFPANTEGLLWFVKNVLPHVDIDFKIIGKDMDQLKKSQPCLVDIPVFSNVPDLAPFFEEADFMVFPIFSGSGMKVKTCEALMYGKNILGTTETFEGYELDTSLCGRLCNTAKEYIEAINYFAENSVPKYNTYSRSIFENNYSNSFALKVFRELFQ</sequence>
<protein>
    <submittedName>
        <fullName evidence="1">Glycosyltransferase</fullName>
    </submittedName>
</protein>
<accession>A0A4Y8VC00</accession>
<dbReference type="AlphaFoldDB" id="A0A4Y8VC00"/>
<evidence type="ECO:0000313" key="1">
    <source>
        <dbReference type="EMBL" id="TFH77269.1"/>
    </source>
</evidence>
<proteinExistence type="predicted"/>
<organism evidence="1 2">
    <name type="scientific">Segatella hominis</name>
    <dbReference type="NCBI Taxonomy" id="2518605"/>
    <lineage>
        <taxon>Bacteria</taxon>
        <taxon>Pseudomonadati</taxon>
        <taxon>Bacteroidota</taxon>
        <taxon>Bacteroidia</taxon>
        <taxon>Bacteroidales</taxon>
        <taxon>Prevotellaceae</taxon>
        <taxon>Segatella</taxon>
    </lineage>
</organism>
<gene>
    <name evidence="1" type="ORF">EXN75_12705</name>
</gene>
<comment type="caution">
    <text evidence="1">The sequence shown here is derived from an EMBL/GenBank/DDBJ whole genome shotgun (WGS) entry which is preliminary data.</text>
</comment>